<organism evidence="4 5">
    <name type="scientific">Amanita thiersii Skay4041</name>
    <dbReference type="NCBI Taxonomy" id="703135"/>
    <lineage>
        <taxon>Eukaryota</taxon>
        <taxon>Fungi</taxon>
        <taxon>Dikarya</taxon>
        <taxon>Basidiomycota</taxon>
        <taxon>Agaricomycotina</taxon>
        <taxon>Agaricomycetes</taxon>
        <taxon>Agaricomycetidae</taxon>
        <taxon>Agaricales</taxon>
        <taxon>Pluteineae</taxon>
        <taxon>Amanitaceae</taxon>
        <taxon>Amanita</taxon>
    </lineage>
</organism>
<evidence type="ECO:0000259" key="3">
    <source>
        <dbReference type="Pfam" id="PF23153"/>
    </source>
</evidence>
<feature type="domain" description="Aip3p/Bud6 N-terminal" evidence="3">
    <location>
        <begin position="40"/>
        <end position="158"/>
    </location>
</feature>
<evidence type="ECO:0000313" key="4">
    <source>
        <dbReference type="EMBL" id="PFH53216.1"/>
    </source>
</evidence>
<reference evidence="4 5" key="1">
    <citation type="submission" date="2014-02" db="EMBL/GenBank/DDBJ databases">
        <title>Transposable element dynamics among asymbiotic and ectomycorrhizal Amanita fungi.</title>
        <authorList>
            <consortium name="DOE Joint Genome Institute"/>
            <person name="Hess J."/>
            <person name="Skrede I."/>
            <person name="Wolfe B."/>
            <person name="LaButti K."/>
            <person name="Ohm R.A."/>
            <person name="Grigoriev I.V."/>
            <person name="Pringle A."/>
        </authorList>
    </citation>
    <scope>NUCLEOTIDE SEQUENCE [LARGE SCALE GENOMIC DNA]</scope>
    <source>
        <strain evidence="4 5">SKay4041</strain>
    </source>
</reference>
<dbReference type="EMBL" id="KZ301974">
    <property type="protein sequence ID" value="PFH53216.1"/>
    <property type="molecule type" value="Genomic_DNA"/>
</dbReference>
<feature type="region of interest" description="Disordered" evidence="1">
    <location>
        <begin position="162"/>
        <end position="197"/>
    </location>
</feature>
<proteinExistence type="predicted"/>
<dbReference type="OrthoDB" id="783096at2759"/>
<name>A0A2A9NYV3_9AGAR</name>
<evidence type="ECO:0000313" key="5">
    <source>
        <dbReference type="Proteomes" id="UP000242287"/>
    </source>
</evidence>
<evidence type="ECO:0000256" key="1">
    <source>
        <dbReference type="SAM" id="MobiDB-lite"/>
    </source>
</evidence>
<dbReference type="Pfam" id="PF23153">
    <property type="entry name" value="Aip3p_Bud6_N"/>
    <property type="match status" value="1"/>
</dbReference>
<evidence type="ECO:0000256" key="2">
    <source>
        <dbReference type="SAM" id="SignalP"/>
    </source>
</evidence>
<keyword evidence="2" id="KW-0732">Signal</keyword>
<dbReference type="InterPro" id="IPR056279">
    <property type="entry name" value="Aip3p_Bud6_N"/>
</dbReference>
<dbReference type="Proteomes" id="UP000242287">
    <property type="component" value="Unassembled WGS sequence"/>
</dbReference>
<keyword evidence="5" id="KW-1185">Reference proteome</keyword>
<accession>A0A2A9NYV3</accession>
<protein>
    <recommendedName>
        <fullName evidence="3">Aip3p/Bud6 N-terminal domain-containing protein</fullName>
    </recommendedName>
</protein>
<feature type="signal peptide" evidence="2">
    <location>
        <begin position="1"/>
        <end position="29"/>
    </location>
</feature>
<gene>
    <name evidence="4" type="ORF">AMATHDRAFT_45503</name>
</gene>
<dbReference type="AlphaFoldDB" id="A0A2A9NYV3"/>
<feature type="chain" id="PRO_5012631650" description="Aip3p/Bud6 N-terminal domain-containing protein" evidence="2">
    <location>
        <begin position="30"/>
        <end position="197"/>
    </location>
</feature>
<sequence length="197" mass="22363">MLLWLLQFPFYHLLFHICVLETYIEIMSAQQQRIQGDVPTAVHNLLSSTSQLQDLLRQWSIGHASETQVSDLYVKIGTDFNTTLNAFMYHNIELTIKNALTVHQNSDIYTFPKELRAVLEQCLGEAASPATLERYMPQVRQILYKLLRGLQMRQDAWRTRVGASSSAIPSPPPPAPYASGGRPLPSYPAAPSYDMRR</sequence>